<accession>A0A2W2BCI6</accession>
<name>A0A2W2BCI6_9BACT</name>
<dbReference type="Proteomes" id="UP000248745">
    <property type="component" value="Unassembled WGS sequence"/>
</dbReference>
<proteinExistence type="predicted"/>
<dbReference type="RefSeq" id="WP_110998313.1">
    <property type="nucleotide sequence ID" value="NZ_QKTW01000011.1"/>
</dbReference>
<dbReference type="EMBL" id="QKTW01000011">
    <property type="protein sequence ID" value="PZF73587.1"/>
    <property type="molecule type" value="Genomic_DNA"/>
</dbReference>
<organism evidence="2 3">
    <name type="scientific">Taibaiella soli</name>
    <dbReference type="NCBI Taxonomy" id="1649169"/>
    <lineage>
        <taxon>Bacteria</taxon>
        <taxon>Pseudomonadati</taxon>
        <taxon>Bacteroidota</taxon>
        <taxon>Chitinophagia</taxon>
        <taxon>Chitinophagales</taxon>
        <taxon>Chitinophagaceae</taxon>
        <taxon>Taibaiella</taxon>
    </lineage>
</organism>
<evidence type="ECO:0008006" key="4">
    <source>
        <dbReference type="Google" id="ProtNLM"/>
    </source>
</evidence>
<dbReference type="AlphaFoldDB" id="A0A2W2BCI6"/>
<dbReference type="OrthoDB" id="1223654at2"/>
<evidence type="ECO:0000313" key="3">
    <source>
        <dbReference type="Proteomes" id="UP000248745"/>
    </source>
</evidence>
<sequence length="127" mass="13832">MTRTAILIFCLSFFACKAAADLRPAIKGVICDAETHQPLGGVMVVSYDMMNLLTTTGGDGSFEIAAVKDRRTLPGEERGRLAPHSDMLVVKKNGYGSDTLNIFGPKAQREPNAIVMDTVFLQKQLTR</sequence>
<dbReference type="SUPFAM" id="SSF49464">
    <property type="entry name" value="Carboxypeptidase regulatory domain-like"/>
    <property type="match status" value="1"/>
</dbReference>
<dbReference type="PROSITE" id="PS51257">
    <property type="entry name" value="PROKAR_LIPOPROTEIN"/>
    <property type="match status" value="1"/>
</dbReference>
<keyword evidence="3" id="KW-1185">Reference proteome</keyword>
<dbReference type="InterPro" id="IPR008969">
    <property type="entry name" value="CarboxyPept-like_regulatory"/>
</dbReference>
<feature type="chain" id="PRO_5016026724" description="Carboxypeptidase regulatory-like domain-containing protein" evidence="1">
    <location>
        <begin position="21"/>
        <end position="127"/>
    </location>
</feature>
<comment type="caution">
    <text evidence="2">The sequence shown here is derived from an EMBL/GenBank/DDBJ whole genome shotgun (WGS) entry which is preliminary data.</text>
</comment>
<gene>
    <name evidence="2" type="ORF">DN068_07645</name>
</gene>
<feature type="signal peptide" evidence="1">
    <location>
        <begin position="1"/>
        <end position="20"/>
    </location>
</feature>
<reference evidence="2 3" key="1">
    <citation type="submission" date="2018-06" db="EMBL/GenBank/DDBJ databases">
        <title>Mucibacter soli gen. nov., sp. nov., a new member of the family Chitinophagaceae producing mucin.</title>
        <authorList>
            <person name="Kim M.-K."/>
            <person name="Park S."/>
            <person name="Kim T.-S."/>
            <person name="Joung Y."/>
            <person name="Han J.-H."/>
            <person name="Kim S.B."/>
        </authorList>
    </citation>
    <scope>NUCLEOTIDE SEQUENCE [LARGE SCALE GENOMIC DNA]</scope>
    <source>
        <strain evidence="2 3">R1-15</strain>
    </source>
</reference>
<evidence type="ECO:0000313" key="2">
    <source>
        <dbReference type="EMBL" id="PZF73587.1"/>
    </source>
</evidence>
<dbReference type="Gene3D" id="2.60.40.1120">
    <property type="entry name" value="Carboxypeptidase-like, regulatory domain"/>
    <property type="match status" value="1"/>
</dbReference>
<evidence type="ECO:0000256" key="1">
    <source>
        <dbReference type="SAM" id="SignalP"/>
    </source>
</evidence>
<keyword evidence="1" id="KW-0732">Signal</keyword>
<protein>
    <recommendedName>
        <fullName evidence="4">Carboxypeptidase regulatory-like domain-containing protein</fullName>
    </recommendedName>
</protein>